<dbReference type="Gene3D" id="3.40.50.1000">
    <property type="entry name" value="HAD superfamily/HAD-like"/>
    <property type="match status" value="1"/>
</dbReference>
<reference evidence="2" key="1">
    <citation type="journal article" date="2019" name="Int. J. Syst. Evol. Microbiol.">
        <title>The Global Catalogue of Microorganisms (GCM) 10K type strain sequencing project: providing services to taxonomists for standard genome sequencing and annotation.</title>
        <authorList>
            <consortium name="The Broad Institute Genomics Platform"/>
            <consortium name="The Broad Institute Genome Sequencing Center for Infectious Disease"/>
            <person name="Wu L."/>
            <person name="Ma J."/>
        </authorList>
    </citation>
    <scope>NUCLEOTIDE SEQUENCE [LARGE SCALE GENOMIC DNA]</scope>
    <source>
        <strain evidence="2">NBRC 106593</strain>
    </source>
</reference>
<dbReference type="EMBL" id="JBHSWJ010000002">
    <property type="protein sequence ID" value="MFC6713636.1"/>
    <property type="molecule type" value="Genomic_DNA"/>
</dbReference>
<protein>
    <submittedName>
        <fullName evidence="1">HAD hydrolase family protein</fullName>
    </submittedName>
</protein>
<dbReference type="Gene3D" id="3.30.1240.10">
    <property type="match status" value="1"/>
</dbReference>
<dbReference type="PROSITE" id="PS01229">
    <property type="entry name" value="COF_2"/>
    <property type="match status" value="1"/>
</dbReference>
<dbReference type="PANTHER" id="PTHR10000">
    <property type="entry name" value="PHOSPHOSERINE PHOSPHATASE"/>
    <property type="match status" value="1"/>
</dbReference>
<dbReference type="InterPro" id="IPR036412">
    <property type="entry name" value="HAD-like_sf"/>
</dbReference>
<dbReference type="Pfam" id="PF08282">
    <property type="entry name" value="Hydrolase_3"/>
    <property type="match status" value="1"/>
</dbReference>
<dbReference type="InterPro" id="IPR023214">
    <property type="entry name" value="HAD_sf"/>
</dbReference>
<comment type="caution">
    <text evidence="1">The sequence shown here is derived from an EMBL/GenBank/DDBJ whole genome shotgun (WGS) entry which is preliminary data.</text>
</comment>
<dbReference type="Proteomes" id="UP001596356">
    <property type="component" value="Unassembled WGS sequence"/>
</dbReference>
<gene>
    <name evidence="1" type="ORF">ACFQBT_07235</name>
</gene>
<accession>A0ABW2ARB3</accession>
<keyword evidence="1" id="KW-0378">Hydrolase</keyword>
<dbReference type="RefSeq" id="WP_377821552.1">
    <property type="nucleotide sequence ID" value="NZ_JBHSWJ010000002.1"/>
</dbReference>
<proteinExistence type="predicted"/>
<name>A0ABW2ARB3_9MICO</name>
<dbReference type="PANTHER" id="PTHR10000:SF25">
    <property type="entry name" value="PHOSPHATASE YKRA-RELATED"/>
    <property type="match status" value="1"/>
</dbReference>
<evidence type="ECO:0000313" key="2">
    <source>
        <dbReference type="Proteomes" id="UP001596356"/>
    </source>
</evidence>
<keyword evidence="2" id="KW-1185">Reference proteome</keyword>
<dbReference type="SUPFAM" id="SSF56784">
    <property type="entry name" value="HAD-like"/>
    <property type="match status" value="1"/>
</dbReference>
<evidence type="ECO:0000313" key="1">
    <source>
        <dbReference type="EMBL" id="MFC6713636.1"/>
    </source>
</evidence>
<dbReference type="GO" id="GO:0016787">
    <property type="term" value="F:hydrolase activity"/>
    <property type="evidence" value="ECO:0007669"/>
    <property type="project" value="UniProtKB-KW"/>
</dbReference>
<sequence length="277" mass="28355">MSDGRRRAIFLDIDGTYAAHGVVPPAHVEAVQAARRAGNLVFLCTGRPMSLLSPVMLEPGFDGVVAAAGAYVVVGDEVVCEVQFPADLAHETVAVLHGHGVGFLLEAPEATYALAGTAARLARSLGARSGDLGDAGAIGQDILASLRPLPSDRLPGFAKVVCFDSPVSMARLAAELGPRVGLVPTSLPAEDDTAGELYVAGVHKARGVQAAIEHLGIARADVIAFGDGMNDLEMIEYAGIGVAMAGADEQVLAVADRLADGPEKDGLATAFAELGLV</sequence>
<organism evidence="1 2">
    <name type="scientific">Branchiibius cervicis</name>
    <dbReference type="NCBI Taxonomy" id="908252"/>
    <lineage>
        <taxon>Bacteria</taxon>
        <taxon>Bacillati</taxon>
        <taxon>Actinomycetota</taxon>
        <taxon>Actinomycetes</taxon>
        <taxon>Micrococcales</taxon>
        <taxon>Dermacoccaceae</taxon>
        <taxon>Branchiibius</taxon>
    </lineage>
</organism>